<sequence length="384" mass="43746">MLLLACPAAYAQIGWIAPEGKIYNYRTLMWADFLGKPDPKNEHVISFIRPAPYYTADNGEHLPNGRVNFDFKVKCAFQSESWSKNKEEFTLIYQQNNYDIALLYSNMLRMQLTGRDYSANNYDKEIDDIHDGLSKKREKVYEDYERETDFGNKRENQPLWDLRIRKCMENLSDEYFASPEAVLQGGKGLGMGQMVKRGTDEPIRQFATRCRPLYAWYTDEMGARSMETTEWTAEPAVLAFYMQNYTVGTGDIDFKDNKRILAYAFMPVGKGSYKRVFVDSFSNDGNPVKVEAAFFANADSDATKELIIITTSTVKNRQVSGTFYATTVYDLTSSRVFPARLRRLEGIGEQLSGGLDGSRDGKPATAKMKNEKDVREALKKLGFG</sequence>
<comment type="caution">
    <text evidence="2">The sequence shown here is derived from an EMBL/GenBank/DDBJ whole genome shotgun (WGS) entry which is preliminary data.</text>
</comment>
<evidence type="ECO:0000313" key="3">
    <source>
        <dbReference type="Proteomes" id="UP001500067"/>
    </source>
</evidence>
<dbReference type="Proteomes" id="UP001500067">
    <property type="component" value="Unassembled WGS sequence"/>
</dbReference>
<gene>
    <name evidence="2" type="ORF">GCM10023093_20800</name>
</gene>
<feature type="region of interest" description="Disordered" evidence="1">
    <location>
        <begin position="352"/>
        <end position="372"/>
    </location>
</feature>
<keyword evidence="3" id="KW-1185">Reference proteome</keyword>
<organism evidence="2 3">
    <name type="scientific">Nemorincola caseinilytica</name>
    <dbReference type="NCBI Taxonomy" id="2054315"/>
    <lineage>
        <taxon>Bacteria</taxon>
        <taxon>Pseudomonadati</taxon>
        <taxon>Bacteroidota</taxon>
        <taxon>Chitinophagia</taxon>
        <taxon>Chitinophagales</taxon>
        <taxon>Chitinophagaceae</taxon>
        <taxon>Nemorincola</taxon>
    </lineage>
</organism>
<evidence type="ECO:0000313" key="2">
    <source>
        <dbReference type="EMBL" id="GAA4466544.1"/>
    </source>
</evidence>
<reference evidence="3" key="1">
    <citation type="journal article" date="2019" name="Int. J. Syst. Evol. Microbiol.">
        <title>The Global Catalogue of Microorganisms (GCM) 10K type strain sequencing project: providing services to taxonomists for standard genome sequencing and annotation.</title>
        <authorList>
            <consortium name="The Broad Institute Genomics Platform"/>
            <consortium name="The Broad Institute Genome Sequencing Center for Infectious Disease"/>
            <person name="Wu L."/>
            <person name="Ma J."/>
        </authorList>
    </citation>
    <scope>NUCLEOTIDE SEQUENCE [LARGE SCALE GENOMIC DNA]</scope>
    <source>
        <strain evidence="3">JCM 32105</strain>
    </source>
</reference>
<proteinExistence type="predicted"/>
<feature type="compositionally biased region" description="Basic and acidic residues" evidence="1">
    <location>
        <begin position="357"/>
        <end position="372"/>
    </location>
</feature>
<protein>
    <submittedName>
        <fullName evidence="2">Uncharacterized protein</fullName>
    </submittedName>
</protein>
<accession>A0ABP8NFM8</accession>
<evidence type="ECO:0000256" key="1">
    <source>
        <dbReference type="SAM" id="MobiDB-lite"/>
    </source>
</evidence>
<dbReference type="EMBL" id="BAABFA010000012">
    <property type="protein sequence ID" value="GAA4466544.1"/>
    <property type="molecule type" value="Genomic_DNA"/>
</dbReference>
<name>A0ABP8NFM8_9BACT</name>